<dbReference type="PROSITE" id="PS51826">
    <property type="entry name" value="PSBD"/>
    <property type="match status" value="1"/>
</dbReference>
<dbReference type="GO" id="GO:0016746">
    <property type="term" value="F:acyltransferase activity"/>
    <property type="evidence" value="ECO:0007669"/>
    <property type="project" value="UniProtKB-KW"/>
</dbReference>
<keyword evidence="5 6" id="KW-0012">Acyltransferase</keyword>
<dbReference type="Pfam" id="PF02817">
    <property type="entry name" value="E3_binding"/>
    <property type="match status" value="1"/>
</dbReference>
<feature type="domain" description="Lipoyl-binding" evidence="8">
    <location>
        <begin position="136"/>
        <end position="211"/>
    </location>
</feature>
<comment type="similarity">
    <text evidence="2 6">Belongs to the 2-oxoacid dehydrogenase family.</text>
</comment>
<dbReference type="GO" id="GO:0045254">
    <property type="term" value="C:pyruvate dehydrogenase complex"/>
    <property type="evidence" value="ECO:0007669"/>
    <property type="project" value="InterPro"/>
</dbReference>
<dbReference type="InterPro" id="IPR003016">
    <property type="entry name" value="2-oxoA_DH_lipoyl-BS"/>
</dbReference>
<evidence type="ECO:0000259" key="9">
    <source>
        <dbReference type="PROSITE" id="PS51826"/>
    </source>
</evidence>
<feature type="compositionally biased region" description="Acidic residues" evidence="7">
    <location>
        <begin position="120"/>
        <end position="131"/>
    </location>
</feature>
<dbReference type="Pfam" id="PF00364">
    <property type="entry name" value="Biotin_lipoyl"/>
    <property type="match status" value="2"/>
</dbReference>
<sequence length="561" mass="59740">MAEVVKMPKMSDTMTEGVIAKWHKKVGDKVNSGDLIAEVETDKATMDFESYQEGTILYIGPKEGEAVAIDAVIAVLGEEGEDYEALLKDGGSSSKESKSEDKSEEKEEAKSESSDKKEETEEEDAADDVTAEDLGVTVITMPLLSDTMKEGVIAQWNFKVGDAIKSDDAIADVETDKATMEVTAYADGTLLYIGVEAGDAAQVNEIIAIVGPEGTDIKPLLNKKSSPSKSSSEDKKEEKSADKKDDTSAKAESAESTSSSDDSRVKASPLARKIAKDKGIDLTQVKGSAEGGRIVKKDVEDFTPSAAASAPAKEASAPAASSEKTTISIPQYIGEERYTEKPVNQMRKTIARRLSESLFTAPHFYLTISLDMDNAMAARAQINEVAPVKVSFNDIVIKAVAVALKKHPAVNSSWQGDKVRYNEHTNIGVAIAVEDGLLVPVVRFADGKSLSHISAEVKDFAGKAKAKKLQPSDWEGSTFTVSNLGMFGIDEFTSIINSPDGAILSVGAIQQVPVVKNGAVVPGNVMKVTLGCDHRVVDGATGAAFLQTVKSLIESPIRLLA</sequence>
<evidence type="ECO:0000256" key="2">
    <source>
        <dbReference type="ARBA" id="ARBA00007317"/>
    </source>
</evidence>
<accession>A0A2T8HHR6</accession>
<feature type="domain" description="Peripheral subunit-binding (PSBD)" evidence="9">
    <location>
        <begin position="266"/>
        <end position="303"/>
    </location>
</feature>
<dbReference type="PANTHER" id="PTHR23151:SF90">
    <property type="entry name" value="DIHYDROLIPOYLLYSINE-RESIDUE ACETYLTRANSFERASE COMPONENT OF PYRUVATE DEHYDROGENASE COMPLEX, MITOCHONDRIAL-RELATED"/>
    <property type="match status" value="1"/>
</dbReference>
<dbReference type="Gene3D" id="4.10.320.10">
    <property type="entry name" value="E3-binding domain"/>
    <property type="match status" value="1"/>
</dbReference>
<keyword evidence="11" id="KW-1185">Reference proteome</keyword>
<proteinExistence type="inferred from homology"/>
<dbReference type="InterPro" id="IPR023213">
    <property type="entry name" value="CAT-like_dom_sf"/>
</dbReference>
<dbReference type="InterPro" id="IPR004167">
    <property type="entry name" value="PSBD"/>
</dbReference>
<evidence type="ECO:0000256" key="3">
    <source>
        <dbReference type="ARBA" id="ARBA00022679"/>
    </source>
</evidence>
<organism evidence="10 11">
    <name type="scientific">Sphingobacterium corticibacter</name>
    <dbReference type="NCBI Taxonomy" id="2171749"/>
    <lineage>
        <taxon>Bacteria</taxon>
        <taxon>Pseudomonadati</taxon>
        <taxon>Bacteroidota</taxon>
        <taxon>Sphingobacteriia</taxon>
        <taxon>Sphingobacteriales</taxon>
        <taxon>Sphingobacteriaceae</taxon>
        <taxon>Sphingobacterium</taxon>
    </lineage>
</organism>
<dbReference type="EMBL" id="QDKG01000004">
    <property type="protein sequence ID" value="PVH24974.1"/>
    <property type="molecule type" value="Genomic_DNA"/>
</dbReference>
<protein>
    <recommendedName>
        <fullName evidence="6">Dihydrolipoamide acetyltransferase component of pyruvate dehydrogenase complex</fullName>
        <ecNumber evidence="6">2.3.1.-</ecNumber>
    </recommendedName>
</protein>
<feature type="region of interest" description="Disordered" evidence="7">
    <location>
        <begin position="87"/>
        <end position="132"/>
    </location>
</feature>
<dbReference type="Gene3D" id="2.40.50.100">
    <property type="match status" value="2"/>
</dbReference>
<evidence type="ECO:0000256" key="4">
    <source>
        <dbReference type="ARBA" id="ARBA00022823"/>
    </source>
</evidence>
<keyword evidence="3 6" id="KW-0808">Transferase</keyword>
<evidence type="ECO:0000256" key="7">
    <source>
        <dbReference type="SAM" id="MobiDB-lite"/>
    </source>
</evidence>
<evidence type="ECO:0000256" key="5">
    <source>
        <dbReference type="ARBA" id="ARBA00023315"/>
    </source>
</evidence>
<dbReference type="InterPro" id="IPR045257">
    <property type="entry name" value="E2/Pdx1"/>
</dbReference>
<dbReference type="Proteomes" id="UP000245627">
    <property type="component" value="Unassembled WGS sequence"/>
</dbReference>
<dbReference type="InterPro" id="IPR001078">
    <property type="entry name" value="2-oxoacid_DH_actylTfrase"/>
</dbReference>
<feature type="domain" description="Lipoyl-binding" evidence="8">
    <location>
        <begin position="2"/>
        <end position="77"/>
    </location>
</feature>
<evidence type="ECO:0000259" key="8">
    <source>
        <dbReference type="PROSITE" id="PS50968"/>
    </source>
</evidence>
<dbReference type="OrthoDB" id="9805770at2"/>
<dbReference type="PROSITE" id="PS00189">
    <property type="entry name" value="LIPOYL"/>
    <property type="match status" value="2"/>
</dbReference>
<keyword evidence="10" id="KW-0670">Pyruvate</keyword>
<feature type="compositionally biased region" description="Basic and acidic residues" evidence="7">
    <location>
        <begin position="95"/>
        <end position="119"/>
    </location>
</feature>
<dbReference type="FunFam" id="3.30.559.10:FF:000007">
    <property type="entry name" value="Dihydrolipoamide acetyltransferase component of pyruvate dehydrogenase complex"/>
    <property type="match status" value="1"/>
</dbReference>
<feature type="region of interest" description="Disordered" evidence="7">
    <location>
        <begin position="217"/>
        <end position="269"/>
    </location>
</feature>
<gene>
    <name evidence="10" type="ORF">DC487_12760</name>
</gene>
<dbReference type="InterPro" id="IPR011053">
    <property type="entry name" value="Single_hybrid_motif"/>
</dbReference>
<comment type="cofactor">
    <cofactor evidence="1 6">
        <name>(R)-lipoate</name>
        <dbReference type="ChEBI" id="CHEBI:83088"/>
    </cofactor>
</comment>
<dbReference type="RefSeq" id="WP_116776337.1">
    <property type="nucleotide sequence ID" value="NZ_QDKG01000004.1"/>
</dbReference>
<dbReference type="AlphaFoldDB" id="A0A2T8HHR6"/>
<dbReference type="SUPFAM" id="SSF47005">
    <property type="entry name" value="Peripheral subunit-binding domain of 2-oxo acid dehydrogenase complex"/>
    <property type="match status" value="1"/>
</dbReference>
<dbReference type="PANTHER" id="PTHR23151">
    <property type="entry name" value="DIHYDROLIPOAMIDE ACETYL/SUCCINYL-TRANSFERASE-RELATED"/>
    <property type="match status" value="1"/>
</dbReference>
<evidence type="ECO:0000313" key="11">
    <source>
        <dbReference type="Proteomes" id="UP000245627"/>
    </source>
</evidence>
<reference evidence="10 11" key="1">
    <citation type="submission" date="2018-04" db="EMBL/GenBank/DDBJ databases">
        <title>Sphingobacterium cortibacter sp. nov.</title>
        <authorList>
            <person name="Li Y."/>
        </authorList>
    </citation>
    <scope>NUCLEOTIDE SEQUENCE [LARGE SCALE GENOMIC DNA]</scope>
    <source>
        <strain evidence="10 11">2c-3</strain>
    </source>
</reference>
<evidence type="ECO:0000313" key="10">
    <source>
        <dbReference type="EMBL" id="PVH24974.1"/>
    </source>
</evidence>
<dbReference type="SUPFAM" id="SSF51230">
    <property type="entry name" value="Single hybrid motif"/>
    <property type="match status" value="2"/>
</dbReference>
<dbReference type="EC" id="2.3.1.-" evidence="6"/>
<dbReference type="Gene3D" id="3.30.559.10">
    <property type="entry name" value="Chloramphenicol acetyltransferase-like domain"/>
    <property type="match status" value="1"/>
</dbReference>
<evidence type="ECO:0000256" key="1">
    <source>
        <dbReference type="ARBA" id="ARBA00001938"/>
    </source>
</evidence>
<dbReference type="Pfam" id="PF00198">
    <property type="entry name" value="2-oxoacid_dh"/>
    <property type="match status" value="1"/>
</dbReference>
<name>A0A2T8HHR6_9SPHI</name>
<feature type="compositionally biased region" description="Basic and acidic residues" evidence="7">
    <location>
        <begin position="231"/>
        <end position="253"/>
    </location>
</feature>
<dbReference type="InterPro" id="IPR036625">
    <property type="entry name" value="E3-bd_dom_sf"/>
</dbReference>
<dbReference type="CDD" id="cd06849">
    <property type="entry name" value="lipoyl_domain"/>
    <property type="match status" value="2"/>
</dbReference>
<dbReference type="SUPFAM" id="SSF52777">
    <property type="entry name" value="CoA-dependent acyltransferases"/>
    <property type="match status" value="1"/>
</dbReference>
<dbReference type="GO" id="GO:0006086">
    <property type="term" value="P:pyruvate decarboxylation to acetyl-CoA"/>
    <property type="evidence" value="ECO:0007669"/>
    <property type="project" value="InterPro"/>
</dbReference>
<comment type="caution">
    <text evidence="10">The sequence shown here is derived from an EMBL/GenBank/DDBJ whole genome shotgun (WGS) entry which is preliminary data.</text>
</comment>
<dbReference type="InterPro" id="IPR000089">
    <property type="entry name" value="Biotin_lipoyl"/>
</dbReference>
<evidence type="ECO:0000256" key="6">
    <source>
        <dbReference type="RuleBase" id="RU003423"/>
    </source>
</evidence>
<keyword evidence="4 6" id="KW-0450">Lipoyl</keyword>
<dbReference type="PROSITE" id="PS50968">
    <property type="entry name" value="BIOTINYL_LIPOYL"/>
    <property type="match status" value="2"/>
</dbReference>